<dbReference type="Gene3D" id="3.40.190.10">
    <property type="entry name" value="Periplasmic binding protein-like II"/>
    <property type="match status" value="2"/>
</dbReference>
<evidence type="ECO:0000256" key="1">
    <source>
        <dbReference type="ARBA" id="ARBA00008520"/>
    </source>
</evidence>
<accession>A0ABX0ZRJ3</accession>
<dbReference type="SUPFAM" id="SSF53850">
    <property type="entry name" value="Periplasmic binding protein-like II"/>
    <property type="match status" value="1"/>
</dbReference>
<organism evidence="4 5">
    <name type="scientific">Actinacidiphila epipremni</name>
    <dbReference type="NCBI Taxonomy" id="2053013"/>
    <lineage>
        <taxon>Bacteria</taxon>
        <taxon>Bacillati</taxon>
        <taxon>Actinomycetota</taxon>
        <taxon>Actinomycetes</taxon>
        <taxon>Kitasatosporales</taxon>
        <taxon>Streptomycetaceae</taxon>
        <taxon>Actinacidiphila</taxon>
    </lineage>
</organism>
<dbReference type="CDD" id="cd14747">
    <property type="entry name" value="PBP2_MalE"/>
    <property type="match status" value="1"/>
</dbReference>
<keyword evidence="5" id="KW-1185">Reference proteome</keyword>
<gene>
    <name evidence="4" type="ORF">HCN08_18755</name>
</gene>
<name>A0ABX0ZRJ3_9ACTN</name>
<dbReference type="Pfam" id="PF01547">
    <property type="entry name" value="SBP_bac_1"/>
    <property type="match status" value="1"/>
</dbReference>
<dbReference type="PANTHER" id="PTHR30061">
    <property type="entry name" value="MALTOSE-BINDING PERIPLASMIC PROTEIN"/>
    <property type="match status" value="1"/>
</dbReference>
<keyword evidence="2" id="KW-0813">Transport</keyword>
<dbReference type="PANTHER" id="PTHR30061:SF50">
    <property type="entry name" value="MALTOSE_MALTODEXTRIN-BINDING PERIPLASMIC PROTEIN"/>
    <property type="match status" value="1"/>
</dbReference>
<evidence type="ECO:0000256" key="2">
    <source>
        <dbReference type="ARBA" id="ARBA00022448"/>
    </source>
</evidence>
<keyword evidence="3" id="KW-0732">Signal</keyword>
<evidence type="ECO:0000256" key="3">
    <source>
        <dbReference type="ARBA" id="ARBA00022729"/>
    </source>
</evidence>
<dbReference type="InterPro" id="IPR006059">
    <property type="entry name" value="SBP"/>
</dbReference>
<dbReference type="EMBL" id="JAATEJ010000015">
    <property type="protein sequence ID" value="NJP45427.1"/>
    <property type="molecule type" value="Genomic_DNA"/>
</dbReference>
<evidence type="ECO:0000313" key="4">
    <source>
        <dbReference type="EMBL" id="NJP45427.1"/>
    </source>
</evidence>
<protein>
    <submittedName>
        <fullName evidence="4">Sugar ABC transporter substrate-binding protein</fullName>
    </submittedName>
</protein>
<sequence>MPPSAHSTRPVEQVVNSAPRFRGDITVRSRLVPAAAAFALAATLGLTACGGSSSDDDSKGSGGGGTPAPAKLTVWIMQDSMSDGVISRFKTSFEAAHKGTTLDIQIQQWDGIGQKITSALASKDAPDVIEVGNTQVAQYAASGGVVDLTDKVADLQGSDWIPGLGDPGKIDGKQYGVPWYAANRVVIYNKDLFAKAGITTPPKTRDEWIADTTKLNSGGNDGIYLPGQTWYALAGFVWDEGGDLAVKDGDRWKGALDTPQAQAGMAFYKQLQALGKGPKDSDEAKPLQADVFAKGKTAQIISVPGGASVITKANPAMQDKIGFFPIPGKTADKPGAVFTGGSDLVIPEASQHKELAYQVVKALAGTAFQTDMAKEMSYVPNRTSLASVLDGNPGASVMAVGAANGHATPNSPNWAAVEANNPIKQYMTQVLTGADPAAAAKTASDAITKALNTAS</sequence>
<reference evidence="4 5" key="1">
    <citation type="submission" date="2020-03" db="EMBL/GenBank/DDBJ databases">
        <title>WGS of actinomycetes isolated from Thailand.</title>
        <authorList>
            <person name="Thawai C."/>
        </authorList>
    </citation>
    <scope>NUCLEOTIDE SEQUENCE [LARGE SCALE GENOMIC DNA]</scope>
    <source>
        <strain evidence="4 5">PRB2-1</strain>
    </source>
</reference>
<comment type="similarity">
    <text evidence="1">Belongs to the bacterial solute-binding protein 1 family.</text>
</comment>
<proteinExistence type="inferred from homology"/>
<comment type="caution">
    <text evidence="4">The sequence shown here is derived from an EMBL/GenBank/DDBJ whole genome shotgun (WGS) entry which is preliminary data.</text>
</comment>
<dbReference type="Proteomes" id="UP000734511">
    <property type="component" value="Unassembled WGS sequence"/>
</dbReference>
<evidence type="ECO:0000313" key="5">
    <source>
        <dbReference type="Proteomes" id="UP000734511"/>
    </source>
</evidence>